<dbReference type="Pfam" id="PF13527">
    <property type="entry name" value="Acetyltransf_9"/>
    <property type="match status" value="1"/>
</dbReference>
<dbReference type="Gene3D" id="3.40.630.30">
    <property type="match status" value="1"/>
</dbReference>
<dbReference type="CDD" id="cd04301">
    <property type="entry name" value="NAT_SF"/>
    <property type="match status" value="1"/>
</dbReference>
<name>A0A098BVZ8_9BACT</name>
<dbReference type="InterPro" id="IPR025559">
    <property type="entry name" value="Eis_dom"/>
</dbReference>
<dbReference type="SUPFAM" id="SSF55729">
    <property type="entry name" value="Acyl-CoA N-acyltransferases (Nat)"/>
    <property type="match status" value="1"/>
</dbReference>
<dbReference type="OrthoDB" id="9768284at2"/>
<organism evidence="2 3">
    <name type="scientific">Fermentimonas caenicola</name>
    <dbReference type="NCBI Taxonomy" id="1562970"/>
    <lineage>
        <taxon>Bacteria</taxon>
        <taxon>Pseudomonadati</taxon>
        <taxon>Bacteroidota</taxon>
        <taxon>Bacteroidia</taxon>
        <taxon>Bacteroidales</taxon>
        <taxon>Dysgonomonadaceae</taxon>
        <taxon>Fermentimonas</taxon>
    </lineage>
</organism>
<dbReference type="InterPro" id="IPR036527">
    <property type="entry name" value="SCP2_sterol-bd_dom_sf"/>
</dbReference>
<protein>
    <recommendedName>
        <fullName evidence="1">N-acetyltransferase domain-containing protein</fullName>
    </recommendedName>
</protein>
<dbReference type="InterPro" id="IPR016181">
    <property type="entry name" value="Acyl_CoA_acyltransferase"/>
</dbReference>
<evidence type="ECO:0000313" key="3">
    <source>
        <dbReference type="Proteomes" id="UP000032417"/>
    </source>
</evidence>
<dbReference type="KEGG" id="pbt:ING2E5B_0061"/>
<dbReference type="PANTHER" id="PTHR37817:SF1">
    <property type="entry name" value="N-ACETYLTRANSFERASE EIS"/>
    <property type="match status" value="1"/>
</dbReference>
<reference evidence="2 3" key="1">
    <citation type="submission" date="2014-08" db="EMBL/GenBank/DDBJ databases">
        <authorList>
            <person name="Wibberg D."/>
        </authorList>
    </citation>
    <scope>NUCLEOTIDE SEQUENCE [LARGE SCALE GENOMIC DNA]</scope>
    <source>
        <strain evidence="3">ING2-E5B</strain>
    </source>
</reference>
<dbReference type="EMBL" id="LN515532">
    <property type="protein sequence ID" value="CEA14704.1"/>
    <property type="molecule type" value="Genomic_DNA"/>
</dbReference>
<dbReference type="HOGENOM" id="CLU_050659_2_1_10"/>
<dbReference type="Proteomes" id="UP000032417">
    <property type="component" value="Chromosome 1"/>
</dbReference>
<dbReference type="InterPro" id="IPR051554">
    <property type="entry name" value="Acetyltransferase_Eis"/>
</dbReference>
<evidence type="ECO:0000313" key="2">
    <source>
        <dbReference type="EMBL" id="CEA14704.1"/>
    </source>
</evidence>
<dbReference type="Pfam" id="PF13530">
    <property type="entry name" value="SCP2_2"/>
    <property type="match status" value="1"/>
</dbReference>
<evidence type="ECO:0000259" key="1">
    <source>
        <dbReference type="PROSITE" id="PS51186"/>
    </source>
</evidence>
<accession>A0A098BVZ8</accession>
<sequence>MIQFAEDSTKQEVWDMWKKVFGDSDDYMEIYFRHKYRNENTLIYFDNGKAVSSLQMLNYQFTFCGQEIPVCYLSGVATLANYRGKGYSRKLILKSFEVAAERNIPLAILVPQEDWLLSFYYKFGFAQTFDTGNEDIISLKDLIDKNQGDLYEAYKEYDAIFRANDMTVQKSFSDFEAIAEEAKLFDYPPKRNLRGMARIIDAEQLIKIFACKYSDKSFTVKVRDEIVRENSSQFQVSMGQLQKNPARIIQPVFEVDIRELVQMLLGYHTSEKSCSISSFFPEKSAVMNMMLE</sequence>
<dbReference type="GO" id="GO:0034069">
    <property type="term" value="F:aminoglycoside N-acetyltransferase activity"/>
    <property type="evidence" value="ECO:0007669"/>
    <property type="project" value="TreeGrafter"/>
</dbReference>
<keyword evidence="3" id="KW-1185">Reference proteome</keyword>
<gene>
    <name evidence="2" type="ORF">ING2E5B_0061</name>
</gene>
<dbReference type="GO" id="GO:0030649">
    <property type="term" value="P:aminoglycoside antibiotic catabolic process"/>
    <property type="evidence" value="ECO:0007669"/>
    <property type="project" value="TreeGrafter"/>
</dbReference>
<dbReference type="PROSITE" id="PS51186">
    <property type="entry name" value="GNAT"/>
    <property type="match status" value="1"/>
</dbReference>
<dbReference type="STRING" id="1562970.ING2E5B_0061"/>
<dbReference type="InterPro" id="IPR000182">
    <property type="entry name" value="GNAT_dom"/>
</dbReference>
<proteinExistence type="predicted"/>
<dbReference type="Gene3D" id="3.30.1050.10">
    <property type="entry name" value="SCP2 sterol-binding domain"/>
    <property type="match status" value="1"/>
</dbReference>
<dbReference type="AlphaFoldDB" id="A0A098BVZ8"/>
<dbReference type="SUPFAM" id="SSF55718">
    <property type="entry name" value="SCP-like"/>
    <property type="match status" value="1"/>
</dbReference>
<dbReference type="PANTHER" id="PTHR37817">
    <property type="entry name" value="N-ACETYLTRANSFERASE EIS"/>
    <property type="match status" value="1"/>
</dbReference>
<feature type="domain" description="N-acetyltransferase" evidence="1">
    <location>
        <begin position="1"/>
        <end position="144"/>
    </location>
</feature>